<keyword evidence="12" id="KW-0539">Nucleus</keyword>
<dbReference type="SUPFAM" id="SSF100939">
    <property type="entry name" value="SPOC domain-like"/>
    <property type="match status" value="1"/>
</dbReference>
<dbReference type="Gene3D" id="1.10.720.30">
    <property type="entry name" value="SAP domain"/>
    <property type="match status" value="1"/>
</dbReference>
<evidence type="ECO:0000256" key="13">
    <source>
        <dbReference type="ARBA" id="ARBA00047995"/>
    </source>
</evidence>
<feature type="compositionally biased region" description="Basic and acidic residues" evidence="14">
    <location>
        <begin position="89"/>
        <end position="101"/>
    </location>
</feature>
<feature type="region of interest" description="Disordered" evidence="14">
    <location>
        <begin position="182"/>
        <end position="205"/>
    </location>
</feature>
<dbReference type="InterPro" id="IPR003034">
    <property type="entry name" value="SAP_dom"/>
</dbReference>
<reference evidence="16" key="2">
    <citation type="journal article" date="2023" name="Science">
        <title>Genomic signatures of disease resistance in endangered staghorn corals.</title>
        <authorList>
            <person name="Vollmer S.V."/>
            <person name="Selwyn J.D."/>
            <person name="Despard B.A."/>
            <person name="Roesel C.L."/>
        </authorList>
    </citation>
    <scope>NUCLEOTIDE SEQUENCE</scope>
    <source>
        <strain evidence="16">K2</strain>
    </source>
</reference>
<dbReference type="CDD" id="cd01458">
    <property type="entry name" value="vWA_ku"/>
    <property type="match status" value="1"/>
</dbReference>
<name>A0AAD9QXC9_ACRCE</name>
<keyword evidence="7" id="KW-0347">Helicase</keyword>
<comment type="catalytic activity">
    <reaction evidence="13">
        <text>ATP + H2O = ADP + phosphate + H(+)</text>
        <dbReference type="Rhea" id="RHEA:13065"/>
        <dbReference type="ChEBI" id="CHEBI:15377"/>
        <dbReference type="ChEBI" id="CHEBI:15378"/>
        <dbReference type="ChEBI" id="CHEBI:30616"/>
        <dbReference type="ChEBI" id="CHEBI:43474"/>
        <dbReference type="ChEBI" id="CHEBI:456216"/>
        <dbReference type="EC" id="3.6.4.12"/>
    </reaction>
</comment>
<dbReference type="GO" id="GO:0006303">
    <property type="term" value="P:double-strand break repair via nonhomologous end joining"/>
    <property type="evidence" value="ECO:0007669"/>
    <property type="project" value="InterPro"/>
</dbReference>
<keyword evidence="8" id="KW-0067">ATP-binding</keyword>
<dbReference type="GO" id="GO:0006310">
    <property type="term" value="P:DNA recombination"/>
    <property type="evidence" value="ECO:0007669"/>
    <property type="project" value="UniProtKB-KW"/>
</dbReference>
<feature type="compositionally biased region" description="Basic and acidic residues" evidence="14">
    <location>
        <begin position="112"/>
        <end position="128"/>
    </location>
</feature>
<keyword evidence="6" id="KW-0378">Hydrolase</keyword>
<dbReference type="Gene3D" id="4.10.970.10">
    <property type="entry name" value="Ku70, bridge and pillars"/>
    <property type="match status" value="1"/>
</dbReference>
<evidence type="ECO:0000259" key="15">
    <source>
        <dbReference type="SMART" id="SM00559"/>
    </source>
</evidence>
<dbReference type="InterPro" id="IPR027388">
    <property type="entry name" value="Ku70_bridge/pillars_dom_sf"/>
</dbReference>
<dbReference type="GO" id="GO:0043564">
    <property type="term" value="C:Ku70:Ku80 complex"/>
    <property type="evidence" value="ECO:0007669"/>
    <property type="project" value="InterPro"/>
</dbReference>
<keyword evidence="9" id="KW-0238">DNA-binding</keyword>
<sequence>MDWKVFPQTHVSVFNQEITRNIRVSRQNLFDNVEALLRRDKTDCETKQLNGLIASNERTYQVTPRFRRRIEVKVKRNINKGEIRYENNDIRNSSRSERNETRMTFQNKTKHSHCDGSTKETYSKELLHNSKTLRPPKLSSKTSSDKERSSLTRKFSVERECKGDELPSNGWWNEQRLSDFSYSENEEKEDIQKTEQNGNLDQDDKVNQFSLPLSTTRRIVQTLSSSSGEDLGETDSCSFEKGQIQTSSGSNFREGQCSAVGESSEGKAFHIFRLTNVETCPSKVTRNGEYCTPLLPRSDAETKANDFQFDDDLNLTSGQLLRYDTRTTSRITCKTIKPRSSNFVVKCRLNDKINNFAKGQETQRVLPRMTKSKLNKIAPVGTVDDTQRPQGEVNSPVKLRLKHRGEFLAQSTGAAEIITGTDERMLPTTLQKSADASYSIMSPYMASVCTVSVLKNKIISSDKDLIGLVFFGTDKSKNPSDFKQVYVYQELDFPDANRILDLEKFLEDDSCDNFATRFGHNTGYSLNYVLWTCSDMFSKSSQKVGHKRIMLFTNNDNPHADNPSLQRQAKTKSRDLSEIGIEIDLMHMQPPNHAFDASLFYQDVIQLDEDECGVLPDPAEMFEELLCRVQRKEYKKRPLATLPLILADGIELGVSVSATKSSYVNLDSHTNEEVKIHTKYICKDTGRELMPTDIKLYQMFGGLLLMGFKPRSSVKTYHHIRPAQCIARDVVPICRFIPRRNCPPRFVALLPQEEELDEHNNQVRPPGFHMIFLPFTDDLRRLKYEQTPKATTEQINKAKQVIKNLTSGFDSSNFENPSLQKHFKNLEALALDRDEPEELIDHTEPKTEAINRKAGEAIKQFKDVVFPGDYDPLGKPAAIKRKAGTTDGSAAKKGKAGVDVEIDMREEAQKGRLSKLTVPVLKDFVKQAGIKCGTKKADLVEAIKSHFGFS</sequence>
<evidence type="ECO:0000256" key="11">
    <source>
        <dbReference type="ARBA" id="ARBA00023204"/>
    </source>
</evidence>
<keyword evidence="5" id="KW-0227">DNA damage</keyword>
<dbReference type="Gene3D" id="2.40.290.10">
    <property type="match status" value="1"/>
</dbReference>
<dbReference type="Pfam" id="PF03731">
    <property type="entry name" value="Ku_N"/>
    <property type="match status" value="1"/>
</dbReference>
<evidence type="ECO:0000256" key="10">
    <source>
        <dbReference type="ARBA" id="ARBA00023172"/>
    </source>
</evidence>
<dbReference type="Gene3D" id="3.40.50.410">
    <property type="entry name" value="von Willebrand factor, type A domain"/>
    <property type="match status" value="1"/>
</dbReference>
<dbReference type="PANTHER" id="PTHR12604:SF2">
    <property type="entry name" value="X-RAY REPAIR CROSS-COMPLEMENTING PROTEIN 6"/>
    <property type="match status" value="1"/>
</dbReference>
<dbReference type="GO" id="GO:0003690">
    <property type="term" value="F:double-stranded DNA binding"/>
    <property type="evidence" value="ECO:0007669"/>
    <property type="project" value="TreeGrafter"/>
</dbReference>
<dbReference type="InterPro" id="IPR005161">
    <property type="entry name" value="Ku_N"/>
</dbReference>
<evidence type="ECO:0000256" key="8">
    <source>
        <dbReference type="ARBA" id="ARBA00022840"/>
    </source>
</evidence>
<dbReference type="Gene3D" id="1.10.1600.10">
    <property type="match status" value="1"/>
</dbReference>
<dbReference type="SUPFAM" id="SSF53300">
    <property type="entry name" value="vWA-like"/>
    <property type="match status" value="1"/>
</dbReference>
<evidence type="ECO:0000256" key="7">
    <source>
        <dbReference type="ARBA" id="ARBA00022806"/>
    </source>
</evidence>
<dbReference type="GO" id="GO:0042162">
    <property type="term" value="F:telomeric DNA binding"/>
    <property type="evidence" value="ECO:0007669"/>
    <property type="project" value="InterPro"/>
</dbReference>
<evidence type="ECO:0000256" key="6">
    <source>
        <dbReference type="ARBA" id="ARBA00022801"/>
    </source>
</evidence>
<keyword evidence="4" id="KW-0547">Nucleotide-binding</keyword>
<dbReference type="CDD" id="cd00788">
    <property type="entry name" value="KU70"/>
    <property type="match status" value="1"/>
</dbReference>
<dbReference type="Pfam" id="PF03730">
    <property type="entry name" value="Ku_C"/>
    <property type="match status" value="1"/>
</dbReference>
<reference evidence="16" key="1">
    <citation type="journal article" date="2023" name="G3 (Bethesda)">
        <title>Whole genome assembly and annotation of the endangered Caribbean coral Acropora cervicornis.</title>
        <authorList>
            <person name="Selwyn J.D."/>
            <person name="Vollmer S.V."/>
        </authorList>
    </citation>
    <scope>NUCLEOTIDE SEQUENCE</scope>
    <source>
        <strain evidence="16">K2</strain>
    </source>
</reference>
<dbReference type="Pfam" id="PF02735">
    <property type="entry name" value="Ku"/>
    <property type="match status" value="1"/>
</dbReference>
<dbReference type="PANTHER" id="PTHR12604">
    <property type="entry name" value="KU AUTOANTIGEN DNA HELICASE"/>
    <property type="match status" value="1"/>
</dbReference>
<keyword evidence="17" id="KW-1185">Reference proteome</keyword>
<dbReference type="SUPFAM" id="SSF68906">
    <property type="entry name" value="SAP domain"/>
    <property type="match status" value="1"/>
</dbReference>
<dbReference type="Pfam" id="PF02037">
    <property type="entry name" value="SAP"/>
    <property type="match status" value="1"/>
</dbReference>
<dbReference type="GO" id="GO:0003678">
    <property type="term" value="F:DNA helicase activity"/>
    <property type="evidence" value="ECO:0007669"/>
    <property type="project" value="UniProtKB-EC"/>
</dbReference>
<dbReference type="GO" id="GO:0016787">
    <property type="term" value="F:hydrolase activity"/>
    <property type="evidence" value="ECO:0007669"/>
    <property type="project" value="UniProtKB-KW"/>
</dbReference>
<feature type="region of interest" description="Disordered" evidence="14">
    <location>
        <begin position="89"/>
        <end position="156"/>
    </location>
</feature>
<dbReference type="InterPro" id="IPR006164">
    <property type="entry name" value="DNA_bd_Ku70/Ku80"/>
</dbReference>
<accession>A0AAD9QXC9</accession>
<evidence type="ECO:0000256" key="9">
    <source>
        <dbReference type="ARBA" id="ARBA00023125"/>
    </source>
</evidence>
<evidence type="ECO:0000256" key="12">
    <source>
        <dbReference type="ARBA" id="ARBA00023242"/>
    </source>
</evidence>
<organism evidence="16 17">
    <name type="scientific">Acropora cervicornis</name>
    <name type="common">Staghorn coral</name>
    <dbReference type="NCBI Taxonomy" id="6130"/>
    <lineage>
        <taxon>Eukaryota</taxon>
        <taxon>Metazoa</taxon>
        <taxon>Cnidaria</taxon>
        <taxon>Anthozoa</taxon>
        <taxon>Hexacorallia</taxon>
        <taxon>Scleractinia</taxon>
        <taxon>Astrocoeniina</taxon>
        <taxon>Acroporidae</taxon>
        <taxon>Acropora</taxon>
    </lineage>
</organism>
<dbReference type="AlphaFoldDB" id="A0AAD9QXC9"/>
<evidence type="ECO:0000256" key="1">
    <source>
        <dbReference type="ARBA" id="ARBA00004123"/>
    </source>
</evidence>
<feature type="compositionally biased region" description="Basic and acidic residues" evidence="14">
    <location>
        <begin position="143"/>
        <end position="156"/>
    </location>
</feature>
<evidence type="ECO:0000313" key="17">
    <source>
        <dbReference type="Proteomes" id="UP001249851"/>
    </source>
</evidence>
<gene>
    <name evidence="16" type="ORF">P5673_005983</name>
</gene>
<comment type="subcellular location">
    <subcellularLocation>
        <location evidence="1">Nucleus</location>
    </subcellularLocation>
</comment>
<dbReference type="EC" id="3.6.4.12" evidence="3"/>
<dbReference type="GO" id="GO:0005524">
    <property type="term" value="F:ATP binding"/>
    <property type="evidence" value="ECO:0007669"/>
    <property type="project" value="UniProtKB-KW"/>
</dbReference>
<evidence type="ECO:0000256" key="3">
    <source>
        <dbReference type="ARBA" id="ARBA00012551"/>
    </source>
</evidence>
<feature type="domain" description="Ku" evidence="15">
    <location>
        <begin position="642"/>
        <end position="792"/>
    </location>
</feature>
<evidence type="ECO:0000256" key="5">
    <source>
        <dbReference type="ARBA" id="ARBA00022763"/>
    </source>
</evidence>
<comment type="similarity">
    <text evidence="2">Belongs to the ku70 family.</text>
</comment>
<evidence type="ECO:0000256" key="14">
    <source>
        <dbReference type="SAM" id="MobiDB-lite"/>
    </source>
</evidence>
<proteinExistence type="inferred from homology"/>
<dbReference type="GO" id="GO:0000723">
    <property type="term" value="P:telomere maintenance"/>
    <property type="evidence" value="ECO:0007669"/>
    <property type="project" value="InterPro"/>
</dbReference>
<dbReference type="EMBL" id="JARQWQ010000010">
    <property type="protein sequence ID" value="KAK2569097.1"/>
    <property type="molecule type" value="Genomic_DNA"/>
</dbReference>
<dbReference type="FunFam" id="3.40.50.410:FF:000080">
    <property type="entry name" value="X-ray repair-complementing defective repair in Chinese hamster cells 6"/>
    <property type="match status" value="1"/>
</dbReference>
<dbReference type="InterPro" id="IPR006165">
    <property type="entry name" value="Ku70"/>
</dbReference>
<dbReference type="NCBIfam" id="TIGR00578">
    <property type="entry name" value="ku70"/>
    <property type="match status" value="2"/>
</dbReference>
<comment type="caution">
    <text evidence="16">The sequence shown here is derived from an EMBL/GenBank/DDBJ whole genome shotgun (WGS) entry which is preliminary data.</text>
</comment>
<evidence type="ECO:0000313" key="16">
    <source>
        <dbReference type="EMBL" id="KAK2569097.1"/>
    </source>
</evidence>
<dbReference type="InterPro" id="IPR005160">
    <property type="entry name" value="Ku_C"/>
</dbReference>
<dbReference type="Proteomes" id="UP001249851">
    <property type="component" value="Unassembled WGS sequence"/>
</dbReference>
<evidence type="ECO:0000256" key="4">
    <source>
        <dbReference type="ARBA" id="ARBA00022741"/>
    </source>
</evidence>
<keyword evidence="10" id="KW-0233">DNA recombination</keyword>
<dbReference type="InterPro" id="IPR016194">
    <property type="entry name" value="SPOC-like_C_dom_sf"/>
</dbReference>
<dbReference type="FunFam" id="1.10.720.30:FF:000007">
    <property type="entry name" value="X-ray repair cross complementing 6"/>
    <property type="match status" value="1"/>
</dbReference>
<keyword evidence="11" id="KW-0234">DNA repair</keyword>
<evidence type="ECO:0000256" key="2">
    <source>
        <dbReference type="ARBA" id="ARBA00005240"/>
    </source>
</evidence>
<protein>
    <recommendedName>
        <fullName evidence="3">DNA helicase</fullName>
        <ecNumber evidence="3">3.6.4.12</ecNumber>
    </recommendedName>
</protein>
<dbReference type="GO" id="GO:0003684">
    <property type="term" value="F:damaged DNA binding"/>
    <property type="evidence" value="ECO:0007669"/>
    <property type="project" value="InterPro"/>
</dbReference>
<dbReference type="SMART" id="SM00559">
    <property type="entry name" value="Ku78"/>
    <property type="match status" value="1"/>
</dbReference>
<dbReference type="InterPro" id="IPR047087">
    <property type="entry name" value="KU70_core_dom"/>
</dbReference>
<dbReference type="InterPro" id="IPR036465">
    <property type="entry name" value="vWFA_dom_sf"/>
</dbReference>
<dbReference type="InterPro" id="IPR036361">
    <property type="entry name" value="SAP_dom_sf"/>
</dbReference>